<dbReference type="SUPFAM" id="SSF51735">
    <property type="entry name" value="NAD(P)-binding Rossmann-fold domains"/>
    <property type="match status" value="1"/>
</dbReference>
<dbReference type="GO" id="GO:0016491">
    <property type="term" value="F:oxidoreductase activity"/>
    <property type="evidence" value="ECO:0007669"/>
    <property type="project" value="UniProtKB-KW"/>
</dbReference>
<dbReference type="Proteomes" id="UP001159329">
    <property type="component" value="Unassembled WGS sequence"/>
</dbReference>
<dbReference type="PANTHER" id="PTHR44196">
    <property type="entry name" value="DEHYDROGENASE/REDUCTASE SDR FAMILY MEMBER 7B"/>
    <property type="match status" value="1"/>
</dbReference>
<dbReference type="AlphaFoldDB" id="A0AA42I8R8"/>
<dbReference type="InterPro" id="IPR002347">
    <property type="entry name" value="SDR_fam"/>
</dbReference>
<dbReference type="GO" id="GO:0016020">
    <property type="term" value="C:membrane"/>
    <property type="evidence" value="ECO:0007669"/>
    <property type="project" value="TreeGrafter"/>
</dbReference>
<comment type="caution">
    <text evidence="3">The sequence shown here is derived from an EMBL/GenBank/DDBJ whole genome shotgun (WGS) entry which is preliminary data.</text>
</comment>
<proteinExistence type="inferred from homology"/>
<dbReference type="EMBL" id="JAOEEO010000002">
    <property type="protein sequence ID" value="MDH0564200.1"/>
    <property type="molecule type" value="Genomic_DNA"/>
</dbReference>
<name>A0AA42I8R8_9GAMM</name>
<dbReference type="PANTHER" id="PTHR44196:SF3">
    <property type="entry name" value="SHORT CHAIN DEHYDROGENASE FAMILY PROTEIN"/>
    <property type="match status" value="1"/>
</dbReference>
<evidence type="ECO:0000313" key="4">
    <source>
        <dbReference type="Proteomes" id="UP001159329"/>
    </source>
</evidence>
<organism evidence="3 4">
    <name type="scientific">Acinetobacter courvalinii</name>
    <dbReference type="NCBI Taxonomy" id="280147"/>
    <lineage>
        <taxon>Bacteria</taxon>
        <taxon>Pseudomonadati</taxon>
        <taxon>Pseudomonadota</taxon>
        <taxon>Gammaproteobacteria</taxon>
        <taxon>Moraxellales</taxon>
        <taxon>Moraxellaceae</taxon>
        <taxon>Acinetobacter</taxon>
    </lineage>
</organism>
<protein>
    <submittedName>
        <fullName evidence="3">SDR family NAD(P)-dependent oxidoreductase</fullName>
    </submittedName>
</protein>
<sequence>MSNQPKILIVGGTSAIAEHCARFWLKQQPCEVILLGRDQDKLQRVVNDLKVRTPQANIQFQTVDFLNATAIQDCIDAINQQGKIDIALIAHGNLPDQEQCQNDLLQCQQAIEVNALSPVLFTEIIAKHMIEQNHGKLAVIGSVAGDRGRKSNYVYGASKALIDKYLQGLQHRLALIGSSVTATLIKPGPTATPMTAGMSGKGKLASPEQVAADIVQGIDQGKLTVYTPGKWAIIMMIIRNLPFFLFRKMDI</sequence>
<dbReference type="Pfam" id="PF00106">
    <property type="entry name" value="adh_short"/>
    <property type="match status" value="1"/>
</dbReference>
<reference evidence="3" key="1">
    <citation type="submission" date="2022-09" db="EMBL/GenBank/DDBJ databases">
        <title>Intensive care unit water sources are persistently colonized with multi-drug resistant bacteria and are the site of extensive horizontal gene transfer of antibiotic resistance genes.</title>
        <authorList>
            <person name="Diorio-Toth L."/>
        </authorList>
    </citation>
    <scope>NUCLEOTIDE SEQUENCE</scope>
    <source>
        <strain evidence="3">GD04005</strain>
    </source>
</reference>
<evidence type="ECO:0000256" key="2">
    <source>
        <dbReference type="ARBA" id="ARBA00023002"/>
    </source>
</evidence>
<keyword evidence="2" id="KW-0560">Oxidoreductase</keyword>
<dbReference type="RefSeq" id="WP_279695511.1">
    <property type="nucleotide sequence ID" value="NZ_JAOEEO010000002.1"/>
</dbReference>
<accession>A0AA42I8R8</accession>
<evidence type="ECO:0000256" key="1">
    <source>
        <dbReference type="ARBA" id="ARBA00006484"/>
    </source>
</evidence>
<dbReference type="Gene3D" id="3.40.50.720">
    <property type="entry name" value="NAD(P)-binding Rossmann-like Domain"/>
    <property type="match status" value="1"/>
</dbReference>
<gene>
    <name evidence="3" type="ORF">N7644_10955</name>
</gene>
<dbReference type="PRINTS" id="PR00081">
    <property type="entry name" value="GDHRDH"/>
</dbReference>
<evidence type="ECO:0000313" key="3">
    <source>
        <dbReference type="EMBL" id="MDH0564200.1"/>
    </source>
</evidence>
<comment type="similarity">
    <text evidence="1">Belongs to the short-chain dehydrogenases/reductases (SDR) family.</text>
</comment>
<dbReference type="InterPro" id="IPR036291">
    <property type="entry name" value="NAD(P)-bd_dom_sf"/>
</dbReference>